<keyword evidence="7" id="KW-1278">Translocase</keyword>
<feature type="domain" description="4Fe-4S ferredoxin-type" evidence="12">
    <location>
        <begin position="76"/>
        <end position="105"/>
    </location>
</feature>
<dbReference type="GO" id="GO:0046872">
    <property type="term" value="F:metal ion binding"/>
    <property type="evidence" value="ECO:0007669"/>
    <property type="project" value="UniProtKB-KW"/>
</dbReference>
<dbReference type="EMBL" id="MEIP01000010">
    <property type="protein sequence ID" value="PIT49370.1"/>
    <property type="molecule type" value="Genomic_DNA"/>
</dbReference>
<evidence type="ECO:0000259" key="12">
    <source>
        <dbReference type="PROSITE" id="PS51379"/>
    </source>
</evidence>
<proteinExistence type="predicted"/>
<evidence type="ECO:0000256" key="10">
    <source>
        <dbReference type="ARBA" id="ARBA00023014"/>
    </source>
</evidence>
<feature type="domain" description="4Fe-4S ferredoxin-type" evidence="12">
    <location>
        <begin position="106"/>
        <end position="135"/>
    </location>
</feature>
<evidence type="ECO:0000256" key="2">
    <source>
        <dbReference type="ARBA" id="ARBA00022475"/>
    </source>
</evidence>
<dbReference type="PROSITE" id="PS00198">
    <property type="entry name" value="4FE4S_FER_1"/>
    <property type="match status" value="2"/>
</dbReference>
<reference evidence="14 15" key="1">
    <citation type="journal article" date="2017" name="MBio">
        <title>Type VI secretion-mediated competition in the bee gut microbiome.</title>
        <authorList>
            <person name="Steele M.I."/>
            <person name="Kwong W.K."/>
            <person name="Powell J.E."/>
            <person name="Whiteley M."/>
            <person name="Moran N.A."/>
        </authorList>
    </citation>
    <scope>NUCLEOTIDE SEQUENCE [LARGE SCALE GENOMIC DNA]</scope>
    <source>
        <strain evidence="14 15">Ruf1-X</strain>
    </source>
</reference>
<dbReference type="InterPro" id="IPR007202">
    <property type="entry name" value="4Fe-4S_dom"/>
</dbReference>
<dbReference type="InterPro" id="IPR017896">
    <property type="entry name" value="4Fe4S_Fe-S-bd"/>
</dbReference>
<evidence type="ECO:0000256" key="9">
    <source>
        <dbReference type="ARBA" id="ARBA00023004"/>
    </source>
</evidence>
<keyword evidence="5" id="KW-0479">Metal-binding</keyword>
<keyword evidence="3" id="KW-0004">4Fe-4S</keyword>
<evidence type="ECO:0000256" key="4">
    <source>
        <dbReference type="ARBA" id="ARBA00022519"/>
    </source>
</evidence>
<keyword evidence="11" id="KW-0472">Membrane</keyword>
<evidence type="ECO:0000259" key="13">
    <source>
        <dbReference type="PROSITE" id="PS51656"/>
    </source>
</evidence>
<evidence type="ECO:0000256" key="7">
    <source>
        <dbReference type="ARBA" id="ARBA00022967"/>
    </source>
</evidence>
<evidence type="ECO:0000256" key="11">
    <source>
        <dbReference type="ARBA" id="ARBA00023136"/>
    </source>
</evidence>
<organism evidence="14 15">
    <name type="scientific">Snodgrassella alvi</name>
    <dbReference type="NCBI Taxonomy" id="1196083"/>
    <lineage>
        <taxon>Bacteria</taxon>
        <taxon>Pseudomonadati</taxon>
        <taxon>Pseudomonadota</taxon>
        <taxon>Betaproteobacteria</taxon>
        <taxon>Neisseriales</taxon>
        <taxon>Neisseriaceae</taxon>
        <taxon>Snodgrassella</taxon>
    </lineage>
</organism>
<keyword evidence="2" id="KW-1003">Cell membrane</keyword>
<dbReference type="Pfam" id="PF14697">
    <property type="entry name" value="Fer4_21"/>
    <property type="match status" value="1"/>
</dbReference>
<dbReference type="Pfam" id="PF04060">
    <property type="entry name" value="FeS"/>
    <property type="match status" value="1"/>
</dbReference>
<dbReference type="InterPro" id="IPR050294">
    <property type="entry name" value="RnfB_subfamily"/>
</dbReference>
<dbReference type="Gene3D" id="3.30.70.20">
    <property type="match status" value="1"/>
</dbReference>
<evidence type="ECO:0000256" key="3">
    <source>
        <dbReference type="ARBA" id="ARBA00022485"/>
    </source>
</evidence>
<evidence type="ECO:0000256" key="8">
    <source>
        <dbReference type="ARBA" id="ARBA00022982"/>
    </source>
</evidence>
<dbReference type="Proteomes" id="UP000229970">
    <property type="component" value="Unassembled WGS sequence"/>
</dbReference>
<comment type="caution">
    <text evidence="14">The sequence shown here is derived from an EMBL/GenBank/DDBJ whole genome shotgun (WGS) entry which is preliminary data.</text>
</comment>
<dbReference type="PROSITE" id="PS51379">
    <property type="entry name" value="4FE4S_FER_2"/>
    <property type="match status" value="2"/>
</dbReference>
<dbReference type="GO" id="GO:0009055">
    <property type="term" value="F:electron transfer activity"/>
    <property type="evidence" value="ECO:0007669"/>
    <property type="project" value="InterPro"/>
</dbReference>
<accession>A0A2N9XM15</accession>
<protein>
    <submittedName>
        <fullName evidence="14">Ferredoxin</fullName>
    </submittedName>
</protein>
<dbReference type="Gene3D" id="1.10.15.40">
    <property type="entry name" value="Electron transport complex subunit B, putative Fe-S cluster"/>
    <property type="match status" value="1"/>
</dbReference>
<dbReference type="GO" id="GO:0051539">
    <property type="term" value="F:4 iron, 4 sulfur cluster binding"/>
    <property type="evidence" value="ECO:0007669"/>
    <property type="project" value="UniProtKB-KW"/>
</dbReference>
<evidence type="ECO:0000313" key="14">
    <source>
        <dbReference type="EMBL" id="PIT49370.1"/>
    </source>
</evidence>
<evidence type="ECO:0000256" key="1">
    <source>
        <dbReference type="ARBA" id="ARBA00022448"/>
    </source>
</evidence>
<name>A0A2N9XM15_9NEIS</name>
<feature type="domain" description="4Fe-4S" evidence="13">
    <location>
        <begin position="1"/>
        <end position="60"/>
    </location>
</feature>
<keyword evidence="1" id="KW-0813">Transport</keyword>
<dbReference type="PANTHER" id="PTHR42859:SF3">
    <property type="entry name" value="ION-TRANSLOCATING OXIDOREDUCTASE COMPLEX SUBUNIT B"/>
    <property type="match status" value="1"/>
</dbReference>
<gene>
    <name evidence="14" type="ORF">BHC46_01910</name>
</gene>
<dbReference type="PANTHER" id="PTHR42859">
    <property type="entry name" value="OXIDOREDUCTASE"/>
    <property type="match status" value="1"/>
</dbReference>
<dbReference type="InterPro" id="IPR017900">
    <property type="entry name" value="4Fe4S_Fe_S_CS"/>
</dbReference>
<sequence length="281" mass="31388">MMSIDSEHIDQLLPQTQCRQCGYQGCLPYAQALSRGEAMINLCTPGGTTVIMDLAKLLNKSVLPPADPFKAQQPKAIALIDEAECIGCTACIKACPVDAILGATKQMHTVISNECSGCELCIEPCPVDCITMQPVQEHWLPRARQLANKQQDERFAAATQAKVRFQHRTARLQRLQHQKEQQLHAHRQQKTAITAISSTKSASSINSAALIAKAMAKAQTQQLQRRVPDNQESFQQQQIAKAQEQAGYRRAMRDLQYGSEQQKADALTWLRLYKQQHEPQQ</sequence>
<dbReference type="InterPro" id="IPR010207">
    <property type="entry name" value="Elect_transpt_cplx_RnfB/RsxB"/>
</dbReference>
<keyword evidence="4" id="KW-0997">Cell inner membrane</keyword>
<dbReference type="PROSITE" id="PS51656">
    <property type="entry name" value="4FE4S"/>
    <property type="match status" value="1"/>
</dbReference>
<keyword evidence="8" id="KW-0249">Electron transport</keyword>
<evidence type="ECO:0000313" key="15">
    <source>
        <dbReference type="Proteomes" id="UP000229970"/>
    </source>
</evidence>
<dbReference type="AlphaFoldDB" id="A0A2N9XM15"/>
<evidence type="ECO:0000256" key="5">
    <source>
        <dbReference type="ARBA" id="ARBA00022723"/>
    </source>
</evidence>
<keyword evidence="9" id="KW-0408">Iron</keyword>
<dbReference type="NCBIfam" id="TIGR01944">
    <property type="entry name" value="rnfB"/>
    <property type="match status" value="1"/>
</dbReference>
<keyword evidence="10" id="KW-0411">Iron-sulfur</keyword>
<evidence type="ECO:0000256" key="6">
    <source>
        <dbReference type="ARBA" id="ARBA00022737"/>
    </source>
</evidence>
<dbReference type="SUPFAM" id="SSF54862">
    <property type="entry name" value="4Fe-4S ferredoxins"/>
    <property type="match status" value="1"/>
</dbReference>
<keyword evidence="6" id="KW-0677">Repeat</keyword>